<dbReference type="EMBL" id="FUZI01000001">
    <property type="protein sequence ID" value="SKC31119.1"/>
    <property type="molecule type" value="Genomic_DNA"/>
</dbReference>
<dbReference type="PANTHER" id="PTHR43861">
    <property type="entry name" value="TRANS-ACONITATE 2-METHYLTRANSFERASE-RELATED"/>
    <property type="match status" value="1"/>
</dbReference>
<organism evidence="2 3">
    <name type="scientific">Photobacterium piscicola</name>
    <dbReference type="NCBI Taxonomy" id="1378299"/>
    <lineage>
        <taxon>Bacteria</taxon>
        <taxon>Pseudomonadati</taxon>
        <taxon>Pseudomonadota</taxon>
        <taxon>Gammaproteobacteria</taxon>
        <taxon>Vibrionales</taxon>
        <taxon>Vibrionaceae</taxon>
        <taxon>Photobacterium</taxon>
    </lineage>
</organism>
<evidence type="ECO:0000313" key="3">
    <source>
        <dbReference type="Proteomes" id="UP000189966"/>
    </source>
</evidence>
<dbReference type="Proteomes" id="UP000189966">
    <property type="component" value="Unassembled WGS sequence"/>
</dbReference>
<dbReference type="Pfam" id="PF08241">
    <property type="entry name" value="Methyltransf_11"/>
    <property type="match status" value="1"/>
</dbReference>
<accession>A0A1T5HWC1</accession>
<protein>
    <recommendedName>
        <fullName evidence="1">Methyltransferase type 11 domain-containing protein</fullName>
    </recommendedName>
</protein>
<dbReference type="Gene3D" id="3.40.50.150">
    <property type="entry name" value="Vaccinia Virus protein VP39"/>
    <property type="match status" value="1"/>
</dbReference>
<dbReference type="InterPro" id="IPR013216">
    <property type="entry name" value="Methyltransf_11"/>
</dbReference>
<dbReference type="InterPro" id="IPR029063">
    <property type="entry name" value="SAM-dependent_MTases_sf"/>
</dbReference>
<dbReference type="OrthoDB" id="9791837at2"/>
<feature type="domain" description="Methyltransferase type 11" evidence="1">
    <location>
        <begin position="43"/>
        <end position="138"/>
    </location>
</feature>
<proteinExistence type="predicted"/>
<dbReference type="RefSeq" id="WP_080155943.1">
    <property type="nucleotide sequence ID" value="NZ_FUZI01000001.1"/>
</dbReference>
<name>A0A1T5HWC1_9GAMM</name>
<evidence type="ECO:0000313" key="2">
    <source>
        <dbReference type="EMBL" id="SKC31119.1"/>
    </source>
</evidence>
<gene>
    <name evidence="2" type="ORF">CZ809_00597</name>
</gene>
<dbReference type="AlphaFoldDB" id="A0A1T5HWC1"/>
<dbReference type="SUPFAM" id="SSF53335">
    <property type="entry name" value="S-adenosyl-L-methionine-dependent methyltransferases"/>
    <property type="match status" value="1"/>
</dbReference>
<sequence length="232" mass="25708">MSELYSKHAVKYDGMIQTNIYNAMYDFPSMTSLIGNVTGLDIVDLGCGSGVYAQYFIDNHAAKVTCIDASPEMIEIVQTKLGTQVDTHVIDISQGLAVIETGSADRVISALMIHYLADLNKLCADVSRILKQGGEFVFSTHHPFADFNDSASDNYFQRELITDMWNTVGEPVKVQFYRRALSEITTALTNNGLVISALTEGQVLEQAKTICEKTYHFLSTKPNFLFIKAVKV</sequence>
<evidence type="ECO:0000259" key="1">
    <source>
        <dbReference type="Pfam" id="PF08241"/>
    </source>
</evidence>
<dbReference type="GO" id="GO:0008757">
    <property type="term" value="F:S-adenosylmethionine-dependent methyltransferase activity"/>
    <property type="evidence" value="ECO:0007669"/>
    <property type="project" value="InterPro"/>
</dbReference>
<dbReference type="CDD" id="cd02440">
    <property type="entry name" value="AdoMet_MTases"/>
    <property type="match status" value="1"/>
</dbReference>
<reference evidence="2 3" key="1">
    <citation type="submission" date="2017-02" db="EMBL/GenBank/DDBJ databases">
        <authorList>
            <person name="Peterson S.W."/>
        </authorList>
    </citation>
    <scope>NUCLEOTIDE SEQUENCE [LARGE SCALE GENOMIC DNA]</scope>
    <source>
        <strain evidence="3">type strain: NCCB 100098</strain>
    </source>
</reference>